<dbReference type="PANTHER" id="PTHR45751">
    <property type="entry name" value="COPINE FAMILY PROTEIN 1"/>
    <property type="match status" value="1"/>
</dbReference>
<dbReference type="OrthoDB" id="5855668at2759"/>
<dbReference type="GO" id="GO:0005634">
    <property type="term" value="C:nucleus"/>
    <property type="evidence" value="ECO:0007669"/>
    <property type="project" value="TreeGrafter"/>
</dbReference>
<feature type="compositionally biased region" description="Basic and acidic residues" evidence="1">
    <location>
        <begin position="11"/>
        <end position="23"/>
    </location>
</feature>
<dbReference type="AlphaFoldDB" id="A0A2Z6P5M8"/>
<evidence type="ECO:0000256" key="1">
    <source>
        <dbReference type="SAM" id="MobiDB-lite"/>
    </source>
</evidence>
<keyword evidence="2" id="KW-0472">Membrane</keyword>
<name>A0A2Z6P5M8_TRISU</name>
<evidence type="ECO:0008006" key="5">
    <source>
        <dbReference type="Google" id="ProtNLM"/>
    </source>
</evidence>
<dbReference type="InterPro" id="IPR052079">
    <property type="entry name" value="E3_ligase/Copine_domain"/>
</dbReference>
<keyword evidence="2" id="KW-0812">Transmembrane</keyword>
<dbReference type="EMBL" id="DF975400">
    <property type="protein sequence ID" value="GAU51701.1"/>
    <property type="molecule type" value="Genomic_DNA"/>
</dbReference>
<evidence type="ECO:0000256" key="2">
    <source>
        <dbReference type="SAM" id="Phobius"/>
    </source>
</evidence>
<accession>A0A2Z6P5M8</accession>
<dbReference type="GO" id="GO:0016567">
    <property type="term" value="P:protein ubiquitination"/>
    <property type="evidence" value="ECO:0007669"/>
    <property type="project" value="TreeGrafter"/>
</dbReference>
<organism evidence="3 4">
    <name type="scientific">Trifolium subterraneum</name>
    <name type="common">Subterranean clover</name>
    <dbReference type="NCBI Taxonomy" id="3900"/>
    <lineage>
        <taxon>Eukaryota</taxon>
        <taxon>Viridiplantae</taxon>
        <taxon>Streptophyta</taxon>
        <taxon>Embryophyta</taxon>
        <taxon>Tracheophyta</taxon>
        <taxon>Spermatophyta</taxon>
        <taxon>Magnoliopsida</taxon>
        <taxon>eudicotyledons</taxon>
        <taxon>Gunneridae</taxon>
        <taxon>Pentapetalae</taxon>
        <taxon>rosids</taxon>
        <taxon>fabids</taxon>
        <taxon>Fabales</taxon>
        <taxon>Fabaceae</taxon>
        <taxon>Papilionoideae</taxon>
        <taxon>50 kb inversion clade</taxon>
        <taxon>NPAAA clade</taxon>
        <taxon>Hologalegina</taxon>
        <taxon>IRL clade</taxon>
        <taxon>Trifolieae</taxon>
        <taxon>Trifolium</taxon>
    </lineage>
</organism>
<feature type="transmembrane region" description="Helical" evidence="2">
    <location>
        <begin position="136"/>
        <end position="159"/>
    </location>
</feature>
<feature type="region of interest" description="Disordered" evidence="1">
    <location>
        <begin position="1"/>
        <end position="58"/>
    </location>
</feature>
<dbReference type="PANTHER" id="PTHR45751:SF25">
    <property type="entry name" value="PROTEIN, PUTATIVE-RELATED"/>
    <property type="match status" value="1"/>
</dbReference>
<reference evidence="4" key="1">
    <citation type="journal article" date="2017" name="Front. Plant Sci.">
        <title>Climate Clever Clovers: New Paradigm to Reduce the Environmental Footprint of Ruminants by Breeding Low Methanogenic Forages Utilizing Haplotype Variation.</title>
        <authorList>
            <person name="Kaur P."/>
            <person name="Appels R."/>
            <person name="Bayer P.E."/>
            <person name="Keeble-Gagnere G."/>
            <person name="Wang J."/>
            <person name="Hirakawa H."/>
            <person name="Shirasawa K."/>
            <person name="Vercoe P."/>
            <person name="Stefanova K."/>
            <person name="Durmic Z."/>
            <person name="Nichols P."/>
            <person name="Revell C."/>
            <person name="Isobe S.N."/>
            <person name="Edwards D."/>
            <person name="Erskine W."/>
        </authorList>
    </citation>
    <scope>NUCLEOTIDE SEQUENCE [LARGE SCALE GENOMIC DNA]</scope>
    <source>
        <strain evidence="4">cv. Daliak</strain>
    </source>
</reference>
<dbReference type="Proteomes" id="UP000242715">
    <property type="component" value="Unassembled WGS sequence"/>
</dbReference>
<sequence length="164" mass="17994">MGNLMGKNKKREPQNTRNDDNKGRGGRITSSNFPTQKPLPLPLPPQATSSMFGQSSNTNKSTNKYALIQDNFSSLEQVITAPRKEGLESSNLILGIDFTKSNEWTGATYLVLEPLEFCVGVFLGSGGLGDRAMDSLFAFFSRFLLFLYLFWSSGVLGTVDLGLI</sequence>
<gene>
    <name evidence="3" type="ORF">TSUD_415110</name>
</gene>
<dbReference type="GO" id="GO:0004842">
    <property type="term" value="F:ubiquitin-protein transferase activity"/>
    <property type="evidence" value="ECO:0007669"/>
    <property type="project" value="TreeGrafter"/>
</dbReference>
<evidence type="ECO:0000313" key="4">
    <source>
        <dbReference type="Proteomes" id="UP000242715"/>
    </source>
</evidence>
<feature type="compositionally biased region" description="Polar residues" evidence="1">
    <location>
        <begin position="46"/>
        <end position="58"/>
    </location>
</feature>
<protein>
    <recommendedName>
        <fullName evidence="5">Copine C-terminal domain-containing protein</fullName>
    </recommendedName>
</protein>
<proteinExistence type="predicted"/>
<evidence type="ECO:0000313" key="3">
    <source>
        <dbReference type="EMBL" id="GAU51701.1"/>
    </source>
</evidence>
<keyword evidence="4" id="KW-1185">Reference proteome</keyword>
<keyword evidence="2" id="KW-1133">Transmembrane helix</keyword>